<evidence type="ECO:0000256" key="4">
    <source>
        <dbReference type="ARBA" id="ARBA00022989"/>
    </source>
</evidence>
<feature type="transmembrane region" description="Helical" evidence="7">
    <location>
        <begin position="136"/>
        <end position="159"/>
    </location>
</feature>
<dbReference type="InterPro" id="IPR050790">
    <property type="entry name" value="ExbB/TolQ_transport"/>
</dbReference>
<dbReference type="EMBL" id="JACQAY010000198">
    <property type="protein sequence ID" value="MBI3539847.1"/>
    <property type="molecule type" value="Genomic_DNA"/>
</dbReference>
<keyword evidence="6" id="KW-0813">Transport</keyword>
<keyword evidence="4 7" id="KW-1133">Transmembrane helix</keyword>
<dbReference type="PANTHER" id="PTHR30625:SF3">
    <property type="entry name" value="TOL-PAL SYSTEM PROTEIN TOLQ"/>
    <property type="match status" value="1"/>
</dbReference>
<evidence type="ECO:0000256" key="7">
    <source>
        <dbReference type="SAM" id="Phobius"/>
    </source>
</evidence>
<feature type="domain" description="MotA/TolQ/ExbB proton channel" evidence="8">
    <location>
        <begin position="102"/>
        <end position="212"/>
    </location>
</feature>
<evidence type="ECO:0000256" key="6">
    <source>
        <dbReference type="RuleBase" id="RU004057"/>
    </source>
</evidence>
<comment type="subcellular location">
    <subcellularLocation>
        <location evidence="1">Cell membrane</location>
        <topology evidence="1">Multi-pass membrane protein</topology>
    </subcellularLocation>
    <subcellularLocation>
        <location evidence="6">Membrane</location>
        <topology evidence="6">Multi-pass membrane protein</topology>
    </subcellularLocation>
</comment>
<feature type="transmembrane region" description="Helical" evidence="7">
    <location>
        <begin position="26"/>
        <end position="47"/>
    </location>
</feature>
<evidence type="ECO:0000313" key="10">
    <source>
        <dbReference type="Proteomes" id="UP000807850"/>
    </source>
</evidence>
<organism evidence="9 10">
    <name type="scientific">Eiseniibacteriota bacterium</name>
    <dbReference type="NCBI Taxonomy" id="2212470"/>
    <lineage>
        <taxon>Bacteria</taxon>
        <taxon>Candidatus Eiseniibacteriota</taxon>
    </lineage>
</organism>
<evidence type="ECO:0000256" key="3">
    <source>
        <dbReference type="ARBA" id="ARBA00022692"/>
    </source>
</evidence>
<accession>A0A9D6L4U1</accession>
<evidence type="ECO:0000259" key="8">
    <source>
        <dbReference type="Pfam" id="PF01618"/>
    </source>
</evidence>
<dbReference type="GO" id="GO:0017038">
    <property type="term" value="P:protein import"/>
    <property type="evidence" value="ECO:0007669"/>
    <property type="project" value="TreeGrafter"/>
</dbReference>
<sequence>MPFGLFVLQLGGGVRASIWGLVLQAGPFAKGVLIILLVMSVICWAAIWDRLRLFRRVEKADQSFLASFRRLPRNADFRLVCEQHPHSLLARVAMIGQRALDQHAAAGFSASAHYELIQRAMDRGASEEIARLERHVGFLATTGSVSPFIGLMGTVWGVMTSFLNIGAQGSASLVVVAPGIAEALIATIAGLAAAIPAVVGYNHLLGRLRDFQNATAQFSTEFLDQRVGGTAP</sequence>
<keyword evidence="3 7" id="KW-0812">Transmembrane</keyword>
<proteinExistence type="inferred from homology"/>
<comment type="caution">
    <text evidence="9">The sequence shown here is derived from an EMBL/GenBank/DDBJ whole genome shotgun (WGS) entry which is preliminary data.</text>
</comment>
<evidence type="ECO:0000256" key="5">
    <source>
        <dbReference type="ARBA" id="ARBA00023136"/>
    </source>
</evidence>
<name>A0A9D6L4U1_UNCEI</name>
<dbReference type="InterPro" id="IPR002898">
    <property type="entry name" value="MotA_ExbB_proton_chnl"/>
</dbReference>
<comment type="similarity">
    <text evidence="6">Belongs to the exbB/tolQ family.</text>
</comment>
<feature type="transmembrane region" description="Helical" evidence="7">
    <location>
        <begin position="171"/>
        <end position="199"/>
    </location>
</feature>
<dbReference type="GO" id="GO:0005886">
    <property type="term" value="C:plasma membrane"/>
    <property type="evidence" value="ECO:0007669"/>
    <property type="project" value="UniProtKB-SubCell"/>
</dbReference>
<reference evidence="9" key="1">
    <citation type="submission" date="2020-07" db="EMBL/GenBank/DDBJ databases">
        <title>Huge and variable diversity of episymbiotic CPR bacteria and DPANN archaea in groundwater ecosystems.</title>
        <authorList>
            <person name="He C.Y."/>
            <person name="Keren R."/>
            <person name="Whittaker M."/>
            <person name="Farag I.F."/>
            <person name="Doudna J."/>
            <person name="Cate J.H.D."/>
            <person name="Banfield J.F."/>
        </authorList>
    </citation>
    <scope>NUCLEOTIDE SEQUENCE</scope>
    <source>
        <strain evidence="9">NC_groundwater_928_Pr1_S-0.2um_72_17</strain>
    </source>
</reference>
<dbReference type="Proteomes" id="UP000807850">
    <property type="component" value="Unassembled WGS sequence"/>
</dbReference>
<evidence type="ECO:0000256" key="1">
    <source>
        <dbReference type="ARBA" id="ARBA00004651"/>
    </source>
</evidence>
<keyword evidence="6" id="KW-0653">Protein transport</keyword>
<dbReference type="Pfam" id="PF01618">
    <property type="entry name" value="MotA_ExbB"/>
    <property type="match status" value="1"/>
</dbReference>
<keyword evidence="5 7" id="KW-0472">Membrane</keyword>
<gene>
    <name evidence="9" type="ORF">HY076_06205</name>
</gene>
<protein>
    <submittedName>
        <fullName evidence="9">MotA/TolQ/ExbB proton channel family protein</fullName>
    </submittedName>
</protein>
<dbReference type="AlphaFoldDB" id="A0A9D6L4U1"/>
<evidence type="ECO:0000256" key="2">
    <source>
        <dbReference type="ARBA" id="ARBA00022475"/>
    </source>
</evidence>
<keyword evidence="2" id="KW-1003">Cell membrane</keyword>
<dbReference type="PANTHER" id="PTHR30625">
    <property type="entry name" value="PROTEIN TOLQ"/>
    <property type="match status" value="1"/>
</dbReference>
<evidence type="ECO:0000313" key="9">
    <source>
        <dbReference type="EMBL" id="MBI3539847.1"/>
    </source>
</evidence>